<reference evidence="2" key="1">
    <citation type="submission" date="2021-01" db="EMBL/GenBank/DDBJ databases">
        <authorList>
            <person name="Corre E."/>
            <person name="Pelletier E."/>
            <person name="Niang G."/>
            <person name="Scheremetjew M."/>
            <person name="Finn R."/>
            <person name="Kale V."/>
            <person name="Holt S."/>
            <person name="Cochrane G."/>
            <person name="Meng A."/>
            <person name="Brown T."/>
            <person name="Cohen L."/>
        </authorList>
    </citation>
    <scope>NUCLEOTIDE SEQUENCE</scope>
    <source>
        <strain evidence="2">PLY429</strain>
    </source>
</reference>
<accession>A0A7S1X3X9</accession>
<dbReference type="SUPFAM" id="SSF81606">
    <property type="entry name" value="PP2C-like"/>
    <property type="match status" value="1"/>
</dbReference>
<gene>
    <name evidence="2" type="ORF">TCHU04912_LOCUS9532</name>
</gene>
<dbReference type="PANTHER" id="PTHR47992">
    <property type="entry name" value="PROTEIN PHOSPHATASE"/>
    <property type="match status" value="1"/>
</dbReference>
<sequence length="334" mass="36145">MEDYLRKVVQYATYTNEGNRYGSLNQDAVFVETVTGRATGAVTAYIAAVLDGHGMLGEESAAIAGKAAVRYLVRALQRREGDTPLTQPEGAVLMEKAFKRAHGASLQVYDSPPATYAYPKGAKQCKTFNLVKSEGEYCYTYGKHEERLLECGTTCTAAIIQGCHVLLAHVGDSSAVLGYVDEDAGNYEGEKVTEDHSCSNQAEVERVGQVPGAVITDDEPPYLRVGDGDWEGYEIGMTRALGHRMLTDYGLISEPEVTHVMLEPRHCCLILASDGVWPYVAPGEAVRLVMEEVDNGASAATAAEALVKYAVRMAIDSEDCNADNTTAAVFIFDF</sequence>
<dbReference type="AlphaFoldDB" id="A0A7S1X3X9"/>
<dbReference type="CDD" id="cd00143">
    <property type="entry name" value="PP2Cc"/>
    <property type="match status" value="1"/>
</dbReference>
<dbReference type="Gene3D" id="3.60.40.10">
    <property type="entry name" value="PPM-type phosphatase domain"/>
    <property type="match status" value="1"/>
</dbReference>
<evidence type="ECO:0000259" key="1">
    <source>
        <dbReference type="PROSITE" id="PS51746"/>
    </source>
</evidence>
<dbReference type="EMBL" id="HBGG01018516">
    <property type="protein sequence ID" value="CAD9207296.1"/>
    <property type="molecule type" value="Transcribed_RNA"/>
</dbReference>
<dbReference type="Pfam" id="PF00481">
    <property type="entry name" value="PP2C"/>
    <property type="match status" value="1"/>
</dbReference>
<dbReference type="InterPro" id="IPR015655">
    <property type="entry name" value="PP2C"/>
</dbReference>
<dbReference type="PROSITE" id="PS51746">
    <property type="entry name" value="PPM_2"/>
    <property type="match status" value="1"/>
</dbReference>
<evidence type="ECO:0000313" key="2">
    <source>
        <dbReference type="EMBL" id="CAD9207296.1"/>
    </source>
</evidence>
<protein>
    <recommendedName>
        <fullName evidence="1">PPM-type phosphatase domain-containing protein</fullName>
    </recommendedName>
</protein>
<dbReference type="InterPro" id="IPR036457">
    <property type="entry name" value="PPM-type-like_dom_sf"/>
</dbReference>
<name>A0A7S1X3X9_9CHLO</name>
<dbReference type="SMART" id="SM00332">
    <property type="entry name" value="PP2Cc"/>
    <property type="match status" value="1"/>
</dbReference>
<organism evidence="2">
    <name type="scientific">Tetraselmis chuii</name>
    <dbReference type="NCBI Taxonomy" id="63592"/>
    <lineage>
        <taxon>Eukaryota</taxon>
        <taxon>Viridiplantae</taxon>
        <taxon>Chlorophyta</taxon>
        <taxon>core chlorophytes</taxon>
        <taxon>Chlorodendrophyceae</taxon>
        <taxon>Chlorodendrales</taxon>
        <taxon>Chlorodendraceae</taxon>
        <taxon>Tetraselmis</taxon>
    </lineage>
</organism>
<feature type="domain" description="PPM-type phosphatase" evidence="1">
    <location>
        <begin position="10"/>
        <end position="332"/>
    </location>
</feature>
<dbReference type="GO" id="GO:0004722">
    <property type="term" value="F:protein serine/threonine phosphatase activity"/>
    <property type="evidence" value="ECO:0007669"/>
    <property type="project" value="InterPro"/>
</dbReference>
<dbReference type="InterPro" id="IPR001932">
    <property type="entry name" value="PPM-type_phosphatase-like_dom"/>
</dbReference>
<proteinExistence type="predicted"/>